<dbReference type="EMBL" id="BSDY01000015">
    <property type="protein sequence ID" value="GLI57273.1"/>
    <property type="molecule type" value="Genomic_DNA"/>
</dbReference>
<evidence type="ECO:0000256" key="1">
    <source>
        <dbReference type="SAM" id="Phobius"/>
    </source>
</evidence>
<protein>
    <recommendedName>
        <fullName evidence="4">DUF454 domain-containing protein</fullName>
    </recommendedName>
</protein>
<dbReference type="PANTHER" id="PTHR35813:SF1">
    <property type="entry name" value="INNER MEMBRANE PROTEIN YBAN"/>
    <property type="match status" value="1"/>
</dbReference>
<evidence type="ECO:0000313" key="2">
    <source>
        <dbReference type="EMBL" id="GLI57273.1"/>
    </source>
</evidence>
<dbReference type="Pfam" id="PF04304">
    <property type="entry name" value="DUF454"/>
    <property type="match status" value="1"/>
</dbReference>
<name>A0A9W6LP37_9FUSO</name>
<dbReference type="AlphaFoldDB" id="A0A9W6LP37"/>
<keyword evidence="1" id="KW-1133">Transmembrane helix</keyword>
<gene>
    <name evidence="2" type="ORF">PM10SUCC1_27870</name>
</gene>
<dbReference type="GO" id="GO:0005886">
    <property type="term" value="C:plasma membrane"/>
    <property type="evidence" value="ECO:0007669"/>
    <property type="project" value="TreeGrafter"/>
</dbReference>
<dbReference type="Proteomes" id="UP001144471">
    <property type="component" value="Unassembled WGS sequence"/>
</dbReference>
<accession>A0A9W6LP37</accession>
<organism evidence="2 3">
    <name type="scientific">Propionigenium maris DSM 9537</name>
    <dbReference type="NCBI Taxonomy" id="1123000"/>
    <lineage>
        <taxon>Bacteria</taxon>
        <taxon>Fusobacteriati</taxon>
        <taxon>Fusobacteriota</taxon>
        <taxon>Fusobacteriia</taxon>
        <taxon>Fusobacteriales</taxon>
        <taxon>Fusobacteriaceae</taxon>
        <taxon>Propionigenium</taxon>
    </lineage>
</organism>
<keyword evidence="1" id="KW-0812">Transmembrane</keyword>
<evidence type="ECO:0008006" key="4">
    <source>
        <dbReference type="Google" id="ProtNLM"/>
    </source>
</evidence>
<dbReference type="InterPro" id="IPR007401">
    <property type="entry name" value="DUF454"/>
</dbReference>
<evidence type="ECO:0000313" key="3">
    <source>
        <dbReference type="Proteomes" id="UP001144471"/>
    </source>
</evidence>
<dbReference type="PIRSF" id="PIRSF016789">
    <property type="entry name" value="DUF454"/>
    <property type="match status" value="1"/>
</dbReference>
<dbReference type="PANTHER" id="PTHR35813">
    <property type="entry name" value="INNER MEMBRANE PROTEIN YBAN"/>
    <property type="match status" value="1"/>
</dbReference>
<comment type="caution">
    <text evidence="2">The sequence shown here is derived from an EMBL/GenBank/DDBJ whole genome shotgun (WGS) entry which is preliminary data.</text>
</comment>
<proteinExistence type="predicted"/>
<keyword evidence="1" id="KW-0472">Membrane</keyword>
<feature type="transmembrane region" description="Helical" evidence="1">
    <location>
        <begin position="96"/>
        <end position="114"/>
    </location>
</feature>
<dbReference type="RefSeq" id="WP_281836812.1">
    <property type="nucleotide sequence ID" value="NZ_BSDY01000015.1"/>
</dbReference>
<reference evidence="2" key="1">
    <citation type="submission" date="2022-12" db="EMBL/GenBank/DDBJ databases">
        <title>Reference genome sequencing for broad-spectrum identification of bacterial and archaeal isolates by mass spectrometry.</title>
        <authorList>
            <person name="Sekiguchi Y."/>
            <person name="Tourlousse D.M."/>
        </authorList>
    </citation>
    <scope>NUCLEOTIDE SEQUENCE</scope>
    <source>
        <strain evidence="2">10succ1</strain>
    </source>
</reference>
<keyword evidence="3" id="KW-1185">Reference proteome</keyword>
<sequence>MMKKYLMMTGGVVSVALGSLGIVLPLLPTTPFLLLAAYLFSQSSERFHDILMRNKVLGKYIYNYTERRGIVLRDKIMSLITLWGGIGFSFTRMSNIYGRTFLLVVLLGVTYHLVTIETLES</sequence>